<keyword evidence="9" id="KW-0812">Transmembrane</keyword>
<dbReference type="PANTHER" id="PTHR12922:SF7">
    <property type="entry name" value="UBIQUINONE BIOSYNTHESIS PROTEIN COQ4 HOMOLOG, MITOCHONDRIAL"/>
    <property type="match status" value="1"/>
</dbReference>
<evidence type="ECO:0000256" key="2">
    <source>
        <dbReference type="ARBA" id="ARBA00022792"/>
    </source>
</evidence>
<evidence type="ECO:0000313" key="11">
    <source>
        <dbReference type="Proteomes" id="UP001204833"/>
    </source>
</evidence>
<name>A0AAD5BGS8_9ASCO</name>
<dbReference type="PANTHER" id="PTHR12922">
    <property type="entry name" value="UBIQUINONE BIOSYNTHESIS PROTEIN"/>
    <property type="match status" value="1"/>
</dbReference>
<sequence>MFTAHFTKRPHSLLSAIAHSQKRTFVFTTLATTLFGSVLWSKNNVLASKMENNELHYDDPNKKFNLDKQPTFQRSEPDYPGHVPLYNFEKALMFLGSSIGSFFHPERNEFIVALGESTAIEPVLKSLQRTMLSNKTGREILRERPRITSTSLDLDYLRSLPDNTIGKQYIIWLDREGVSPDTRVPVKYIDNEELAYIFQRYRECHDFYHAITGLPIIIEGEISVKVLEYLNIGIPMSGLGALFAPLRLKTSQRKRLREIYYPWALQNGLFSKPLINVYWEKILDKDIGEFRKEMGIQPPPDLRNMRKEYFAMKKKEKEKEMKLESQGSKTNLDHLVTFGEQEDPYFEEIPEQDLHFYQRKGAKRRRKLPSFIPDHDLKILNKMKKRAYRLDLQLSLCGLRVGWAGVIGLIPGIGDVIALLFALQLVKLARQVEGGLPASLEAQMMANVSFDFGIGLIPVVGDFINVMYKCNSRNFVLLEKHLIKKYGNKAGVKSVPATSTIDHKTAKTQHKGTYTAGGAVSDPANKV</sequence>
<evidence type="ECO:0000256" key="1">
    <source>
        <dbReference type="ARBA" id="ARBA00022688"/>
    </source>
</evidence>
<comment type="pathway">
    <text evidence="7">Cofactor biosynthesis; ubiquinone biosynthesis.</text>
</comment>
<evidence type="ECO:0000256" key="5">
    <source>
        <dbReference type="ARBA" id="ARBA00023239"/>
    </source>
</evidence>
<comment type="caution">
    <text evidence="10">The sequence shown here is derived from an EMBL/GenBank/DDBJ whole genome shotgun (WGS) entry which is preliminary data.</text>
</comment>
<feature type="binding site" evidence="7">
    <location>
        <position position="221"/>
    </location>
    <ligand>
        <name>Zn(2+)</name>
        <dbReference type="ChEBI" id="CHEBI:29105"/>
    </ligand>
</feature>
<comment type="subunit">
    <text evidence="7">Component of a multi-subunit COQ enzyme complex, composed of at least COQ3, COQ4, COQ5, COQ6, COQ7 and COQ9.</text>
</comment>
<feature type="binding site" evidence="7">
    <location>
        <position position="209"/>
    </location>
    <ligand>
        <name>Zn(2+)</name>
        <dbReference type="ChEBI" id="CHEBI:29105"/>
    </ligand>
</feature>
<feature type="region of interest" description="Disordered" evidence="8">
    <location>
        <begin position="504"/>
        <end position="527"/>
    </location>
</feature>
<keyword evidence="7" id="KW-0479">Metal-binding</keyword>
<dbReference type="Pfam" id="PF05019">
    <property type="entry name" value="Coq4"/>
    <property type="match status" value="1"/>
</dbReference>
<proteinExistence type="inferred from homology"/>
<evidence type="ECO:0000256" key="7">
    <source>
        <dbReference type="HAMAP-Rule" id="MF_03111"/>
    </source>
</evidence>
<keyword evidence="3 7" id="KW-0496">Mitochondrion</keyword>
<keyword evidence="1 7" id="KW-0831">Ubiquinone biosynthesis</keyword>
<keyword evidence="4 7" id="KW-0472">Membrane</keyword>
<keyword evidence="2 7" id="KW-0999">Mitochondrion inner membrane</keyword>
<dbReference type="GO" id="GO:0031314">
    <property type="term" value="C:extrinsic component of mitochondrial inner membrane"/>
    <property type="evidence" value="ECO:0007669"/>
    <property type="project" value="UniProtKB-UniRule"/>
</dbReference>
<keyword evidence="5 7" id="KW-0456">Lyase</keyword>
<keyword evidence="9" id="KW-1133">Transmembrane helix</keyword>
<accession>A0AAD5BGS8</accession>
<evidence type="ECO:0000256" key="3">
    <source>
        <dbReference type="ARBA" id="ARBA00023128"/>
    </source>
</evidence>
<comment type="catalytic activity">
    <reaction evidence="7">
        <text>a 4-hydroxy-3-methoxy-5-(all-trans-polyprenyl)benzoate + H(+) = a 2-methoxy-6-(all-trans-polyprenyl)phenol + CO2</text>
        <dbReference type="Rhea" id="RHEA:81179"/>
        <dbReference type="Rhea" id="RHEA-COMP:9551"/>
        <dbReference type="Rhea" id="RHEA-COMP:10931"/>
        <dbReference type="ChEBI" id="CHEBI:15378"/>
        <dbReference type="ChEBI" id="CHEBI:16526"/>
        <dbReference type="ChEBI" id="CHEBI:62731"/>
        <dbReference type="ChEBI" id="CHEBI:84443"/>
        <dbReference type="EC" id="4.1.1.130"/>
    </reaction>
</comment>
<dbReference type="HAMAP" id="MF_03111">
    <property type="entry name" value="Coq4"/>
    <property type="match status" value="1"/>
</dbReference>
<dbReference type="InterPro" id="IPR025187">
    <property type="entry name" value="DUF4112"/>
</dbReference>
<dbReference type="Proteomes" id="UP001204833">
    <property type="component" value="Unassembled WGS sequence"/>
</dbReference>
<evidence type="ECO:0000256" key="8">
    <source>
        <dbReference type="SAM" id="MobiDB-lite"/>
    </source>
</evidence>
<feature type="binding site" evidence="7">
    <location>
        <position position="206"/>
    </location>
    <ligand>
        <name>Zn(2+)</name>
        <dbReference type="ChEBI" id="CHEBI:29105"/>
    </ligand>
</feature>
<comment type="cofactor">
    <cofactor evidence="7">
        <name>Zn(2+)</name>
        <dbReference type="ChEBI" id="CHEBI:29105"/>
    </cofactor>
</comment>
<feature type="binding site" evidence="7">
    <location>
        <position position="205"/>
    </location>
    <ligand>
        <name>Zn(2+)</name>
        <dbReference type="ChEBI" id="CHEBI:29105"/>
    </ligand>
</feature>
<protein>
    <recommendedName>
        <fullName evidence="6">4-hydroxy-3-methoxy-5-polyprenylbenzoate decarboxylase</fullName>
    </recommendedName>
</protein>
<dbReference type="GO" id="GO:0120539">
    <property type="term" value="F:4-hydroxy-3-methoxy-5-polyprenylbenzoate decarboxylase activity"/>
    <property type="evidence" value="ECO:0007669"/>
    <property type="project" value="UniProtKB-EC"/>
</dbReference>
<organism evidence="10 11">
    <name type="scientific">Candida theae</name>
    <dbReference type="NCBI Taxonomy" id="1198502"/>
    <lineage>
        <taxon>Eukaryota</taxon>
        <taxon>Fungi</taxon>
        <taxon>Dikarya</taxon>
        <taxon>Ascomycota</taxon>
        <taxon>Saccharomycotina</taxon>
        <taxon>Pichiomycetes</taxon>
        <taxon>Debaryomycetaceae</taxon>
        <taxon>Candida/Lodderomyces clade</taxon>
        <taxon>Candida</taxon>
    </lineage>
</organism>
<feature type="transmembrane region" description="Helical" evidence="9">
    <location>
        <begin position="401"/>
        <end position="423"/>
    </location>
</feature>
<dbReference type="InterPro" id="IPR007715">
    <property type="entry name" value="Coq4"/>
</dbReference>
<reference evidence="10 11" key="1">
    <citation type="journal article" date="2022" name="DNA Res.">
        <title>Genome analysis of five recently described species of the CUG-Ser clade uncovers Candida theae as a new hybrid lineage with pathogenic potential in the Candida parapsilosis species complex.</title>
        <authorList>
            <person name="Mixao V."/>
            <person name="Del Olmo V."/>
            <person name="Hegedusova E."/>
            <person name="Saus E."/>
            <person name="Pryszcz L."/>
            <person name="Cillingova A."/>
            <person name="Nosek J."/>
            <person name="Gabaldon T."/>
        </authorList>
    </citation>
    <scope>NUCLEOTIDE SEQUENCE [LARGE SCALE GENOMIC DNA]</scope>
    <source>
        <strain evidence="10 11">CBS 12239</strain>
    </source>
</reference>
<gene>
    <name evidence="7" type="primary">COQ4</name>
    <name evidence="10" type="ORF">KGF57_001535</name>
</gene>
<dbReference type="AlphaFoldDB" id="A0AAD5BGS8"/>
<keyword evidence="11" id="KW-1185">Reference proteome</keyword>
<evidence type="ECO:0000256" key="9">
    <source>
        <dbReference type="SAM" id="Phobius"/>
    </source>
</evidence>
<dbReference type="Pfam" id="PF13430">
    <property type="entry name" value="DUF4112"/>
    <property type="match status" value="1"/>
</dbReference>
<evidence type="ECO:0000313" key="10">
    <source>
        <dbReference type="EMBL" id="KAI5961995.1"/>
    </source>
</evidence>
<dbReference type="GO" id="GO:0008270">
    <property type="term" value="F:zinc ion binding"/>
    <property type="evidence" value="ECO:0007669"/>
    <property type="project" value="UniProtKB-UniRule"/>
</dbReference>
<comment type="similarity">
    <text evidence="7">Belongs to the COQ4 family.</text>
</comment>
<dbReference type="InterPro" id="IPR027540">
    <property type="entry name" value="Coq4_euk"/>
</dbReference>
<evidence type="ECO:0000256" key="4">
    <source>
        <dbReference type="ARBA" id="ARBA00023136"/>
    </source>
</evidence>
<keyword evidence="7" id="KW-0862">Zinc</keyword>
<comment type="function">
    <text evidence="7">Lyase that catalyzes the C1-decarboxylation of 4-hydroxy-3-methoxy-5-(all-trans-polyprenyl)benzoic acid into 2-methoxy-6-(all-trans-polyprenyl)phenol during ubiquinone biosynthesis.</text>
</comment>
<evidence type="ECO:0000256" key="6">
    <source>
        <dbReference type="ARBA" id="ARBA00081568"/>
    </source>
</evidence>
<comment type="subcellular location">
    <subcellularLocation>
        <location evidence="7">Mitochondrion inner membrane</location>
        <topology evidence="7">Peripheral membrane protein</topology>
        <orientation evidence="7">Matrix side</orientation>
    </subcellularLocation>
</comment>
<dbReference type="EMBL" id="JAIHNG010000069">
    <property type="protein sequence ID" value="KAI5961995.1"/>
    <property type="molecule type" value="Genomic_DNA"/>
</dbReference>